<comment type="caution">
    <text evidence="1">The sequence shown here is derived from an EMBL/GenBank/DDBJ whole genome shotgun (WGS) entry which is preliminary data.</text>
</comment>
<keyword evidence="2" id="KW-1185">Reference proteome</keyword>
<dbReference type="RefSeq" id="WP_259838456.1">
    <property type="nucleotide sequence ID" value="NZ_JAOAMU010000002.1"/>
</dbReference>
<dbReference type="EMBL" id="JAOAMU010000002">
    <property type="protein sequence ID" value="MCT2562078.1"/>
    <property type="molecule type" value="Genomic_DNA"/>
</dbReference>
<name>A0ABT2ITB8_9FLAO</name>
<protein>
    <submittedName>
        <fullName evidence="1">Helix-turn-helix domain-containing protein</fullName>
    </submittedName>
</protein>
<dbReference type="SUPFAM" id="SSF48295">
    <property type="entry name" value="TrpR-like"/>
    <property type="match status" value="1"/>
</dbReference>
<accession>A0ABT2ITB8</accession>
<dbReference type="InterPro" id="IPR010921">
    <property type="entry name" value="Trp_repressor/repl_initiator"/>
</dbReference>
<sequence>MTKQPNYRKIYEDVLKFKFPEKTPYCQSILKKEKLSTLDVVKINAIIFSKKNENTFAQNQKHKSYDLPTILEILDYQKKHKLNNSQVAKNFKLSRNTVAKWKNMFLVQQSKKEI</sequence>
<proteinExistence type="predicted"/>
<organism evidence="1 2">
    <name type="scientific">Chryseobacterium herbae</name>
    <dbReference type="NCBI Taxonomy" id="2976476"/>
    <lineage>
        <taxon>Bacteria</taxon>
        <taxon>Pseudomonadati</taxon>
        <taxon>Bacteroidota</taxon>
        <taxon>Flavobacteriia</taxon>
        <taxon>Flavobacteriales</taxon>
        <taxon>Weeksellaceae</taxon>
        <taxon>Chryseobacterium group</taxon>
        <taxon>Chryseobacterium</taxon>
    </lineage>
</organism>
<evidence type="ECO:0000313" key="1">
    <source>
        <dbReference type="EMBL" id="MCT2562078.1"/>
    </source>
</evidence>
<reference evidence="1 2" key="1">
    <citation type="submission" date="2022-09" db="EMBL/GenBank/DDBJ databases">
        <title>Chryseobacterium oleae sp.nov., isolated from the inter-root soil of Pyrola calliantha H. Andr. in Tibet.</title>
        <authorList>
            <person name="Li Z."/>
        </authorList>
    </citation>
    <scope>NUCLEOTIDE SEQUENCE [LARGE SCALE GENOMIC DNA]</scope>
    <source>
        <strain evidence="2">pc1-10</strain>
    </source>
</reference>
<dbReference type="Proteomes" id="UP001525566">
    <property type="component" value="Unassembled WGS sequence"/>
</dbReference>
<evidence type="ECO:0000313" key="2">
    <source>
        <dbReference type="Proteomes" id="UP001525566"/>
    </source>
</evidence>
<gene>
    <name evidence="1" type="ORF">N0B48_09275</name>
</gene>